<sequence>MQSAQPCSSLIRPSAKAELRATVVFSGGKQGCIVLNTFTTMVAAHRTRRKAQLPKRRKQTVAKKTQRRKLLPKLRKPQLKRRKPLLKRRKPLLKRGNHNAPPKQALKRPYDEFISKILRQLNREKLHISSKAKGKMISFIRKFYNKKVKRISIIGLKELQNALKRVMHKDQAMKLVRTIRKPPTANIMAAANPAKSLQDEATCSICLDYFQDPVMIIECGHNFCRACITKHWKGSDCSASCPECRHLFSWKNLKPNRQLGNMAETAKQLSLQLNIGSETQESVCKEHQKPLTHFCTTDETLICTTCLRSRAHRSHTVVLKEAAAALYKEKLRGHLENLKKQRSKVQSVKSYGEQPSQELLKETQAKRQEIVSEFQQQRQFLNVQEQLQLSKLRDLEMEIERKRDDYASKFERGITYFTDLIGELEKKNEQPANEFLQNIGSVLNRCNVGKTQYPAVPDSSDTKKRFNQFCQESTSLQSSFRKFKENMMKPKWIKENVFLDPDTAHPRYVVSADCKTVRWGDVRQQFPYNGKRFECVRGVLGCEGFTSGKHYWTVDVGDGDYWAVGVARESVEREEEIDLEPDEGIWAIGCYSDQYKALTSPLTLLEVDEEPAEIQVSLNYEGGSVTFYDAEDKTRLYAFQSVDFEGEKVFPFFRIVDSSTVLKLYS</sequence>
<keyword evidence="2" id="KW-1185">Reference proteome</keyword>
<organism evidence="1 2">
    <name type="scientific">Sphaerodactylus townsendi</name>
    <dbReference type="NCBI Taxonomy" id="933632"/>
    <lineage>
        <taxon>Eukaryota</taxon>
        <taxon>Metazoa</taxon>
        <taxon>Chordata</taxon>
        <taxon>Craniata</taxon>
        <taxon>Vertebrata</taxon>
        <taxon>Euteleostomi</taxon>
        <taxon>Lepidosauria</taxon>
        <taxon>Squamata</taxon>
        <taxon>Bifurcata</taxon>
        <taxon>Gekkota</taxon>
        <taxon>Sphaerodactylidae</taxon>
        <taxon>Sphaerodactylus</taxon>
    </lineage>
</organism>
<gene>
    <name evidence="1" type="ORF">K3G42_007229</name>
</gene>
<evidence type="ECO:0000313" key="2">
    <source>
        <dbReference type="Proteomes" id="UP000827872"/>
    </source>
</evidence>
<evidence type="ECO:0000313" key="1">
    <source>
        <dbReference type="EMBL" id="KAH7991546.1"/>
    </source>
</evidence>
<dbReference type="Proteomes" id="UP000827872">
    <property type="component" value="Linkage Group LG03"/>
</dbReference>
<comment type="caution">
    <text evidence="1">The sequence shown here is derived from an EMBL/GenBank/DDBJ whole genome shotgun (WGS) entry which is preliminary data.</text>
</comment>
<name>A0ACB8EFT8_9SAUR</name>
<proteinExistence type="predicted"/>
<reference evidence="1" key="1">
    <citation type="submission" date="2021-08" db="EMBL/GenBank/DDBJ databases">
        <title>The first chromosome-level gecko genome reveals the dynamic sex chromosomes of Neotropical dwarf geckos (Sphaerodactylidae: Sphaerodactylus).</title>
        <authorList>
            <person name="Pinto B.J."/>
            <person name="Keating S.E."/>
            <person name="Gamble T."/>
        </authorList>
    </citation>
    <scope>NUCLEOTIDE SEQUENCE</scope>
    <source>
        <strain evidence="1">TG3544</strain>
    </source>
</reference>
<protein>
    <submittedName>
        <fullName evidence="1">Uncharacterized protein</fullName>
    </submittedName>
</protein>
<dbReference type="EMBL" id="CM037616">
    <property type="protein sequence ID" value="KAH7991546.1"/>
    <property type="molecule type" value="Genomic_DNA"/>
</dbReference>
<accession>A0ACB8EFT8</accession>